<keyword evidence="1" id="KW-0474">Menaquinone biosynthesis</keyword>
<dbReference type="InterPro" id="IPR035994">
    <property type="entry name" value="Nucleoside_phosphorylase_sf"/>
</dbReference>
<evidence type="ECO:0000313" key="5">
    <source>
        <dbReference type="Proteomes" id="UP000215145"/>
    </source>
</evidence>
<dbReference type="CDD" id="cd17766">
    <property type="entry name" value="futalosine_nucleosidase_MqnB"/>
    <property type="match status" value="1"/>
</dbReference>
<evidence type="ECO:0000313" key="4">
    <source>
        <dbReference type="EMBL" id="OXM14878.1"/>
    </source>
</evidence>
<reference evidence="4 5" key="1">
    <citation type="submission" date="2017-07" db="EMBL/GenBank/DDBJ databases">
        <title>Paenibacillus herberti R33 genome sequencing and assembly.</title>
        <authorList>
            <person name="Su W."/>
        </authorList>
    </citation>
    <scope>NUCLEOTIDE SEQUENCE [LARGE SCALE GENOMIC DNA]</scope>
    <source>
        <strain evidence="4 5">R33</strain>
    </source>
</reference>
<organism evidence="4 5">
    <name type="scientific">Paenibacillus herberti</name>
    <dbReference type="NCBI Taxonomy" id="1619309"/>
    <lineage>
        <taxon>Bacteria</taxon>
        <taxon>Bacillati</taxon>
        <taxon>Bacillota</taxon>
        <taxon>Bacilli</taxon>
        <taxon>Bacillales</taxon>
        <taxon>Paenibacillaceae</taxon>
        <taxon>Paenibacillus</taxon>
    </lineage>
</organism>
<dbReference type="OrthoDB" id="9788270at2"/>
<dbReference type="GO" id="GO:0019284">
    <property type="term" value="P:L-methionine salvage from S-adenosylmethionine"/>
    <property type="evidence" value="ECO:0007669"/>
    <property type="project" value="TreeGrafter"/>
</dbReference>
<dbReference type="PANTHER" id="PTHR46832:SF2">
    <property type="entry name" value="FUTALOSINE HYDROLASE"/>
    <property type="match status" value="1"/>
</dbReference>
<name>A0A229NYA5_9BACL</name>
<proteinExistence type="inferred from homology"/>
<evidence type="ECO:0000256" key="2">
    <source>
        <dbReference type="NCBIfam" id="TIGR03664"/>
    </source>
</evidence>
<dbReference type="Proteomes" id="UP000215145">
    <property type="component" value="Unassembled WGS sequence"/>
</dbReference>
<dbReference type="EC" id="3.2.2.26" evidence="1 2"/>
<keyword evidence="5" id="KW-1185">Reference proteome</keyword>
<comment type="function">
    <text evidence="1">Catalyzes the hydrolysis of futalosine (FL) to dehypoxanthine futalosine (DHFL) and hypoxanthine, a step in the biosynthesis of menaquinone (MK, vitamin K2).</text>
</comment>
<accession>A0A229NYA5</accession>
<dbReference type="SUPFAM" id="SSF53167">
    <property type="entry name" value="Purine and uridine phosphorylases"/>
    <property type="match status" value="1"/>
</dbReference>
<sequence>MKPVGRVSLETVEGCLVKSKKDLPFQYILIITAIEAERDAIVRGLLKALPNEVCGEVEGPLRRVGRCIVVAGGVGPASAAASTALAIAGGPSLRYVISAGIGGGFPGAAPIGSVVVASEIVAADLGAETAQGFASVDELGFGSWRVPVDRARAEELAAALRAGGLEATAAPVLTLSTVTGSAETAAELLRRVPGAAAEAMEGYGVATAASMQGIEAMEIRAISNAVGPRDRDAWRIGDALAALERTGMILPEVLDIR</sequence>
<protein>
    <recommendedName>
        <fullName evidence="1 2">Futalosine hydrolase</fullName>
        <shortName evidence="1">FL hydrolase</shortName>
        <ecNumber evidence="1 2">3.2.2.26</ecNumber>
    </recommendedName>
    <alternativeName>
        <fullName evidence="1">Futalosine nucleosidase</fullName>
    </alternativeName>
    <alternativeName>
        <fullName evidence="1">Menaquinone biosynthetic enzyme MqnB</fullName>
    </alternativeName>
</protein>
<dbReference type="NCBIfam" id="TIGR03664">
    <property type="entry name" value="fut_nucase"/>
    <property type="match status" value="1"/>
</dbReference>
<dbReference type="HAMAP" id="MF_00991">
    <property type="entry name" value="MqnB"/>
    <property type="match status" value="1"/>
</dbReference>
<dbReference type="UniPathway" id="UPA00079"/>
<dbReference type="EMBL" id="NMUQ01000002">
    <property type="protein sequence ID" value="OXM14878.1"/>
    <property type="molecule type" value="Genomic_DNA"/>
</dbReference>
<comment type="pathway">
    <text evidence="1">Quinol/quinone metabolism; menaquinone biosynthesis.</text>
</comment>
<dbReference type="GO" id="GO:0009234">
    <property type="term" value="P:menaquinone biosynthetic process"/>
    <property type="evidence" value="ECO:0007669"/>
    <property type="project" value="UniProtKB-UniRule"/>
</dbReference>
<dbReference type="GO" id="GO:0008930">
    <property type="term" value="F:methylthioadenosine nucleosidase activity"/>
    <property type="evidence" value="ECO:0007669"/>
    <property type="project" value="TreeGrafter"/>
</dbReference>
<dbReference type="NCBIfam" id="NF006087">
    <property type="entry name" value="PRK08236.1"/>
    <property type="match status" value="1"/>
</dbReference>
<dbReference type="GO" id="GO:0009116">
    <property type="term" value="P:nucleoside metabolic process"/>
    <property type="evidence" value="ECO:0007669"/>
    <property type="project" value="InterPro"/>
</dbReference>
<comment type="catalytic activity">
    <reaction evidence="1">
        <text>futalosine + H2O = dehypoxanthine futalosine + hypoxanthine</text>
        <dbReference type="Rhea" id="RHEA:25904"/>
        <dbReference type="ChEBI" id="CHEBI:15377"/>
        <dbReference type="ChEBI" id="CHEBI:17368"/>
        <dbReference type="ChEBI" id="CHEBI:58863"/>
        <dbReference type="ChEBI" id="CHEBI:58864"/>
        <dbReference type="EC" id="3.2.2.26"/>
    </reaction>
</comment>
<gene>
    <name evidence="1" type="primary">mqnB</name>
    <name evidence="4" type="ORF">CGZ75_18605</name>
</gene>
<dbReference type="InterPro" id="IPR000845">
    <property type="entry name" value="Nucleoside_phosphorylase_d"/>
</dbReference>
<dbReference type="GO" id="GO:0008782">
    <property type="term" value="F:adenosylhomocysteine nucleosidase activity"/>
    <property type="evidence" value="ECO:0007669"/>
    <property type="project" value="TreeGrafter"/>
</dbReference>
<feature type="domain" description="Nucleoside phosphorylase" evidence="3">
    <location>
        <begin position="64"/>
        <end position="231"/>
    </location>
</feature>
<dbReference type="PANTHER" id="PTHR46832">
    <property type="entry name" value="5'-METHYLTHIOADENOSINE/S-ADENOSYLHOMOCYSTEINE NUCLEOSIDASE"/>
    <property type="match status" value="1"/>
</dbReference>
<evidence type="ECO:0000256" key="1">
    <source>
        <dbReference type="HAMAP-Rule" id="MF_00991"/>
    </source>
</evidence>
<dbReference type="GO" id="GO:0005829">
    <property type="term" value="C:cytosol"/>
    <property type="evidence" value="ECO:0007669"/>
    <property type="project" value="TreeGrafter"/>
</dbReference>
<comment type="similarity">
    <text evidence="1">Belongs to the PNP/UDP phosphorylase family. Futalosine hydrolase subfamily.</text>
</comment>
<evidence type="ECO:0000259" key="3">
    <source>
        <dbReference type="Pfam" id="PF01048"/>
    </source>
</evidence>
<dbReference type="AlphaFoldDB" id="A0A229NYA5"/>
<keyword evidence="1 4" id="KW-0378">Hydrolase</keyword>
<dbReference type="Gene3D" id="3.40.50.1580">
    <property type="entry name" value="Nucleoside phosphorylase domain"/>
    <property type="match status" value="1"/>
</dbReference>
<dbReference type="Pfam" id="PF01048">
    <property type="entry name" value="PNP_UDP_1"/>
    <property type="match status" value="1"/>
</dbReference>
<dbReference type="InterPro" id="IPR019963">
    <property type="entry name" value="FL_hydrolase_MqnB"/>
</dbReference>
<comment type="caution">
    <text evidence="4">The sequence shown here is derived from an EMBL/GenBank/DDBJ whole genome shotgun (WGS) entry which is preliminary data.</text>
</comment>